<dbReference type="InterPro" id="IPR012337">
    <property type="entry name" value="RNaseH-like_sf"/>
</dbReference>
<organism evidence="4">
    <name type="scientific">Arundo donax</name>
    <name type="common">Giant reed</name>
    <name type="synonym">Donax arundinaceus</name>
    <dbReference type="NCBI Taxonomy" id="35708"/>
    <lineage>
        <taxon>Eukaryota</taxon>
        <taxon>Viridiplantae</taxon>
        <taxon>Streptophyta</taxon>
        <taxon>Embryophyta</taxon>
        <taxon>Tracheophyta</taxon>
        <taxon>Spermatophyta</taxon>
        <taxon>Magnoliopsida</taxon>
        <taxon>Liliopsida</taxon>
        <taxon>Poales</taxon>
        <taxon>Poaceae</taxon>
        <taxon>PACMAD clade</taxon>
        <taxon>Arundinoideae</taxon>
        <taxon>Arundineae</taxon>
        <taxon>Arundo</taxon>
    </lineage>
</organism>
<dbReference type="Pfam" id="PF16488">
    <property type="entry name" value="ArgoL2"/>
    <property type="match status" value="1"/>
</dbReference>
<evidence type="ECO:0000256" key="2">
    <source>
        <dbReference type="ARBA" id="ARBA00023158"/>
    </source>
</evidence>
<protein>
    <recommendedName>
        <fullName evidence="3">Piwi domain-containing protein</fullName>
    </recommendedName>
</protein>
<dbReference type="PANTHER" id="PTHR22891">
    <property type="entry name" value="EUKARYOTIC TRANSLATION INITIATION FACTOR 2C"/>
    <property type="match status" value="1"/>
</dbReference>
<dbReference type="Gene3D" id="3.30.420.10">
    <property type="entry name" value="Ribonuclease H-like superfamily/Ribonuclease H"/>
    <property type="match status" value="1"/>
</dbReference>
<dbReference type="AlphaFoldDB" id="A0A0A9H9Y4"/>
<dbReference type="PROSITE" id="PS50822">
    <property type="entry name" value="PIWI"/>
    <property type="match status" value="1"/>
</dbReference>
<dbReference type="GO" id="GO:0003676">
    <property type="term" value="F:nucleic acid binding"/>
    <property type="evidence" value="ECO:0007669"/>
    <property type="project" value="InterPro"/>
</dbReference>
<dbReference type="InterPro" id="IPR036085">
    <property type="entry name" value="PAZ_dom_sf"/>
</dbReference>
<sequence length="535" mass="60261">MELCKIAEGQRYSKHLNREQMSALLGVTRLNPRQRELHILQTLNDANYNEVPHAKEFGIKIEKQLLSLKSRVLPPPWLKFHDSSMNKEFLPQVGQWNMIRKKMFNGGRVGNWTCVNFSWDLEANTVRSFCRELAIMCQASGIDFSVDPVLPVVTASPEDVELTLNSCHQNVMNVLGPQGRELDLLVVILPSNKGSLYGDLKRICETDIGLVSQCCLANHVVKTTKQYLANVALKINVKVGGKNTVLLDAFTNRLPCVGDIPTIIFGAHVVHPGKSSGHSIAAVVASQDWPEVTNYAALASAQAHCEEFIQDLFQDQYDCKTGAVPGGMIIQHVISFQRATGRKPQRIIFYRDAVSDRQLYQVMWQELVAIKKACSCLEPDYNPSVTYVVLQKQRHTWFFADEDDDRSLFRSGNVLPGTVVDSNICHPNESGFYLCSQVGTCQGTVRPVHYHILWDENRFTADKFQCLTNYLCYTYARCTHSVLIVPPVYYARLMASRGRLYMQRGASHASTSDGSVEVRCLPAVKENVKRVMFYC</sequence>
<evidence type="ECO:0000313" key="4">
    <source>
        <dbReference type="EMBL" id="JAE29723.1"/>
    </source>
</evidence>
<comment type="similarity">
    <text evidence="1">Belongs to the argonaute family. Ago subfamily.</text>
</comment>
<dbReference type="EMBL" id="GBRH01168173">
    <property type="protein sequence ID" value="JAE29723.1"/>
    <property type="molecule type" value="Transcribed_RNA"/>
</dbReference>
<proteinExistence type="inferred from homology"/>
<dbReference type="InterPro" id="IPR036397">
    <property type="entry name" value="RNaseH_sf"/>
</dbReference>
<evidence type="ECO:0000256" key="1">
    <source>
        <dbReference type="ARBA" id="ARBA00008201"/>
    </source>
</evidence>
<dbReference type="InterPro" id="IPR032473">
    <property type="entry name" value="Argonaute_Mid_dom"/>
</dbReference>
<dbReference type="Pfam" id="PF16487">
    <property type="entry name" value="ArgoMid"/>
    <property type="match status" value="1"/>
</dbReference>
<dbReference type="SUPFAM" id="SSF53098">
    <property type="entry name" value="Ribonuclease H-like"/>
    <property type="match status" value="1"/>
</dbReference>
<dbReference type="FunFam" id="3.40.50.2300:FF:000110">
    <property type="entry name" value="Argonaute 10"/>
    <property type="match status" value="1"/>
</dbReference>
<dbReference type="SUPFAM" id="SSF101690">
    <property type="entry name" value="PAZ domain"/>
    <property type="match status" value="1"/>
</dbReference>
<keyword evidence="2" id="KW-0943">RNA-mediated gene silencing</keyword>
<reference evidence="4" key="1">
    <citation type="submission" date="2014-09" db="EMBL/GenBank/DDBJ databases">
        <authorList>
            <person name="Magalhaes I.L.F."/>
            <person name="Oliveira U."/>
            <person name="Santos F.R."/>
            <person name="Vidigal T.H.D.A."/>
            <person name="Brescovit A.D."/>
            <person name="Santos A.J."/>
        </authorList>
    </citation>
    <scope>NUCLEOTIDE SEQUENCE</scope>
    <source>
        <tissue evidence="4">Shoot tissue taken approximately 20 cm above the soil surface</tissue>
    </source>
</reference>
<feature type="domain" description="Piwi" evidence="3">
    <location>
        <begin position="184"/>
        <end position="503"/>
    </location>
</feature>
<evidence type="ECO:0000259" key="3">
    <source>
        <dbReference type="PROSITE" id="PS50822"/>
    </source>
</evidence>
<dbReference type="GO" id="GO:0031047">
    <property type="term" value="P:regulatory ncRNA-mediated gene silencing"/>
    <property type="evidence" value="ECO:0007669"/>
    <property type="project" value="UniProtKB-KW"/>
</dbReference>
<dbReference type="SMART" id="SM00950">
    <property type="entry name" value="Piwi"/>
    <property type="match status" value="1"/>
</dbReference>
<dbReference type="Pfam" id="PF02171">
    <property type="entry name" value="Piwi"/>
    <property type="match status" value="1"/>
</dbReference>
<name>A0A0A9H9Y4_ARUDO</name>
<accession>A0A0A9H9Y4</accession>
<dbReference type="InterPro" id="IPR045246">
    <property type="entry name" value="Piwi_ago-like"/>
</dbReference>
<reference evidence="4" key="2">
    <citation type="journal article" date="2015" name="Data Brief">
        <title>Shoot transcriptome of the giant reed, Arundo donax.</title>
        <authorList>
            <person name="Barrero R.A."/>
            <person name="Guerrero F.D."/>
            <person name="Moolhuijzen P."/>
            <person name="Goolsby J.A."/>
            <person name="Tidwell J."/>
            <person name="Bellgard S.E."/>
            <person name="Bellgard M.I."/>
        </authorList>
    </citation>
    <scope>NUCLEOTIDE SEQUENCE</scope>
    <source>
        <tissue evidence="4">Shoot tissue taken approximately 20 cm above the soil surface</tissue>
    </source>
</reference>
<dbReference type="CDD" id="cd04657">
    <property type="entry name" value="Piwi_ago-like"/>
    <property type="match status" value="1"/>
</dbReference>
<dbReference type="Gene3D" id="3.40.50.2300">
    <property type="match status" value="1"/>
</dbReference>
<dbReference type="InterPro" id="IPR003165">
    <property type="entry name" value="Piwi"/>
</dbReference>
<dbReference type="InterPro" id="IPR032472">
    <property type="entry name" value="ArgoL2"/>
</dbReference>